<dbReference type="InterPro" id="IPR000160">
    <property type="entry name" value="GGDEF_dom"/>
</dbReference>
<dbReference type="NCBIfam" id="TIGR00254">
    <property type="entry name" value="GGDEF"/>
    <property type="match status" value="1"/>
</dbReference>
<dbReference type="InterPro" id="IPR050469">
    <property type="entry name" value="Diguanylate_Cyclase"/>
</dbReference>
<accession>A0A378TGY8</accession>
<evidence type="ECO:0000256" key="1">
    <source>
        <dbReference type="ARBA" id="ARBA00015125"/>
    </source>
</evidence>
<dbReference type="PANTHER" id="PTHR45138">
    <property type="entry name" value="REGULATORY COMPONENTS OF SENSORY TRANSDUCTION SYSTEM"/>
    <property type="match status" value="1"/>
</dbReference>
<dbReference type="InterPro" id="IPR043128">
    <property type="entry name" value="Rev_trsase/Diguanyl_cyclase"/>
</dbReference>
<dbReference type="Proteomes" id="UP000254978">
    <property type="component" value="Unassembled WGS sequence"/>
</dbReference>
<dbReference type="InterPro" id="IPR048442">
    <property type="entry name" value="DosC_2nd"/>
</dbReference>
<protein>
    <recommendedName>
        <fullName evidence="1">Diguanylate cyclase DosC</fullName>
    </recommendedName>
    <alternativeName>
        <fullName evidence="2">Direct oxygen-sensing cyclase</fullName>
    </alternativeName>
</protein>
<reference evidence="4 5" key="1">
    <citation type="submission" date="2018-06" db="EMBL/GenBank/DDBJ databases">
        <authorList>
            <consortium name="Pathogen Informatics"/>
            <person name="Doyle S."/>
        </authorList>
    </citation>
    <scope>NUCLEOTIDE SEQUENCE [LARGE SCALE GENOMIC DNA]</scope>
    <source>
        <strain evidence="4 5">NCTC10821</strain>
    </source>
</reference>
<dbReference type="GO" id="GO:0052621">
    <property type="term" value="F:diguanylate cyclase activity"/>
    <property type="evidence" value="ECO:0007669"/>
    <property type="project" value="TreeGrafter"/>
</dbReference>
<dbReference type="GO" id="GO:0043709">
    <property type="term" value="P:cell adhesion involved in single-species biofilm formation"/>
    <property type="evidence" value="ECO:0007669"/>
    <property type="project" value="TreeGrafter"/>
</dbReference>
<dbReference type="RefSeq" id="WP_115278709.1">
    <property type="nucleotide sequence ID" value="NZ_AP022600.1"/>
</dbReference>
<dbReference type="GO" id="GO:1902201">
    <property type="term" value="P:negative regulation of bacterial-type flagellum-dependent cell motility"/>
    <property type="evidence" value="ECO:0007669"/>
    <property type="project" value="TreeGrafter"/>
</dbReference>
<dbReference type="SUPFAM" id="SSF46458">
    <property type="entry name" value="Globin-like"/>
    <property type="match status" value="1"/>
</dbReference>
<proteinExistence type="predicted"/>
<keyword evidence="4" id="KW-0548">Nucleotidyltransferase</keyword>
<dbReference type="Pfam" id="PF11563">
    <property type="entry name" value="Protoglobin"/>
    <property type="match status" value="1"/>
</dbReference>
<dbReference type="GO" id="GO:0020037">
    <property type="term" value="F:heme binding"/>
    <property type="evidence" value="ECO:0007669"/>
    <property type="project" value="InterPro"/>
</dbReference>
<evidence type="ECO:0000313" key="5">
    <source>
        <dbReference type="Proteomes" id="UP000254978"/>
    </source>
</evidence>
<dbReference type="FunFam" id="3.30.70.270:FF:000001">
    <property type="entry name" value="Diguanylate cyclase domain protein"/>
    <property type="match status" value="1"/>
</dbReference>
<dbReference type="CDD" id="cd01949">
    <property type="entry name" value="GGDEF"/>
    <property type="match status" value="1"/>
</dbReference>
<evidence type="ECO:0000259" key="3">
    <source>
        <dbReference type="PROSITE" id="PS50887"/>
    </source>
</evidence>
<dbReference type="PANTHER" id="PTHR45138:SF9">
    <property type="entry name" value="DIGUANYLATE CYCLASE DGCM-RELATED"/>
    <property type="match status" value="1"/>
</dbReference>
<dbReference type="AlphaFoldDB" id="A0A378TGY8"/>
<dbReference type="Pfam" id="PF00990">
    <property type="entry name" value="GGDEF"/>
    <property type="match status" value="1"/>
</dbReference>
<gene>
    <name evidence="4" type="primary">dosC</name>
    <name evidence="4" type="ORF">NCTC10821_02637</name>
</gene>
<dbReference type="EMBL" id="UGQT01000001">
    <property type="protein sequence ID" value="STZ59115.1"/>
    <property type="molecule type" value="Genomic_DNA"/>
</dbReference>
<dbReference type="Pfam" id="PF21118">
    <property type="entry name" value="DosC_2nd"/>
    <property type="match status" value="1"/>
</dbReference>
<dbReference type="InterPro" id="IPR029787">
    <property type="entry name" value="Nucleotide_cyclase"/>
</dbReference>
<keyword evidence="5" id="KW-1185">Reference proteome</keyword>
<dbReference type="InterPro" id="IPR044398">
    <property type="entry name" value="Globin-sensor_dom"/>
</dbReference>
<organism evidence="4 5">
    <name type="scientific">Mycolicibacterium tokaiense</name>
    <dbReference type="NCBI Taxonomy" id="39695"/>
    <lineage>
        <taxon>Bacteria</taxon>
        <taxon>Bacillati</taxon>
        <taxon>Actinomycetota</taxon>
        <taxon>Actinomycetes</taxon>
        <taxon>Mycobacteriales</taxon>
        <taxon>Mycobacteriaceae</taxon>
        <taxon>Mycolicibacterium</taxon>
    </lineage>
</organism>
<dbReference type="SMART" id="SM00267">
    <property type="entry name" value="GGDEF"/>
    <property type="match status" value="1"/>
</dbReference>
<feature type="domain" description="GGDEF" evidence="3">
    <location>
        <begin position="324"/>
        <end position="454"/>
    </location>
</feature>
<dbReference type="OrthoDB" id="9151676at2"/>
<dbReference type="GO" id="GO:0005886">
    <property type="term" value="C:plasma membrane"/>
    <property type="evidence" value="ECO:0007669"/>
    <property type="project" value="TreeGrafter"/>
</dbReference>
<dbReference type="SUPFAM" id="SSF55073">
    <property type="entry name" value="Nucleotide cyclase"/>
    <property type="match status" value="1"/>
</dbReference>
<evidence type="ECO:0000313" key="4">
    <source>
        <dbReference type="EMBL" id="STZ59115.1"/>
    </source>
</evidence>
<dbReference type="Gene3D" id="1.10.490.10">
    <property type="entry name" value="Globins"/>
    <property type="match status" value="1"/>
</dbReference>
<dbReference type="InterPro" id="IPR009050">
    <property type="entry name" value="Globin-like_sf"/>
</dbReference>
<name>A0A378TGY8_9MYCO</name>
<dbReference type="PROSITE" id="PS50887">
    <property type="entry name" value="GGDEF"/>
    <property type="match status" value="1"/>
</dbReference>
<dbReference type="InterPro" id="IPR012292">
    <property type="entry name" value="Globin/Proto"/>
</dbReference>
<evidence type="ECO:0000256" key="2">
    <source>
        <dbReference type="ARBA" id="ARBA00029839"/>
    </source>
</evidence>
<keyword evidence="4" id="KW-0808">Transferase</keyword>
<sequence length="454" mass="50600">MDNRETVTDDEPVVTQPPPDRVALAAAYLPAILDSADTLATDFYSTLMQRDESHRYLNNDDVQTRLKAELVRWLHQVFSAEAFADVATFEARQHQIGHIHARLRIPIHLVNLAAARLRIQISELVRARTDQPWADRYDVMRFLDEWIDGAITAMTRSGIRRIVDRTRLEESYRLFALDQDMNLERERQRSSLLEWSQSTLFAAVNGAVDTGPGPLSLATFGRWIRHRAELMFGTAPQLREISEAITHVDSVLLPAVHAADRGDRGDALAALGAQVEAILALLGDMFAGLSELEVGRDALTRTLNRRFLPSILLREIGFAARTGMSLCGLMIDVDNFKDINDAHGHHAGDAALRTLATILADNVRSTDFVFRYGGEEFFVLLVETDLRDSISTAEAIRTAVAETPIMSNQTRMIVTVSIGVAAHDGHPDPDELVRRADTALARAKRDGRNRVAIR</sequence>
<dbReference type="GO" id="GO:0019825">
    <property type="term" value="F:oxygen binding"/>
    <property type="evidence" value="ECO:0007669"/>
    <property type="project" value="InterPro"/>
</dbReference>
<dbReference type="Gene3D" id="3.30.70.270">
    <property type="match status" value="1"/>
</dbReference>